<reference evidence="4 5" key="1">
    <citation type="submission" date="2023-07" db="EMBL/GenBank/DDBJ databases">
        <title>The novel representative of Negativicutes class, Anaeroselena agilis gen. nov. sp. nov.</title>
        <authorList>
            <person name="Prokofeva M.I."/>
            <person name="Elcheninov A.G."/>
            <person name="Klyukina A."/>
            <person name="Kublanov I.V."/>
            <person name="Frolov E.N."/>
            <person name="Podosokorskaya O.A."/>
        </authorList>
    </citation>
    <scope>NUCLEOTIDE SEQUENCE [LARGE SCALE GENOMIC DNA]</scope>
    <source>
        <strain evidence="4 5">4137-cl</strain>
    </source>
</reference>
<comment type="caution">
    <text evidence="4">The sequence shown here is derived from an EMBL/GenBank/DDBJ whole genome shotgun (WGS) entry which is preliminary data.</text>
</comment>
<dbReference type="PROSITE" id="PS51866">
    <property type="entry name" value="MOP"/>
    <property type="match status" value="1"/>
</dbReference>
<dbReference type="SUPFAM" id="SSF50331">
    <property type="entry name" value="MOP-like"/>
    <property type="match status" value="1"/>
</dbReference>
<dbReference type="RefSeq" id="WP_413780653.1">
    <property type="nucleotide sequence ID" value="NZ_JAUOZS010000001.1"/>
</dbReference>
<keyword evidence="5" id="KW-1185">Reference proteome</keyword>
<accession>A0ABU3NZE8</accession>
<name>A0ABU3NZE8_9FIRM</name>
<dbReference type="EMBL" id="JAUOZS010000001">
    <property type="protein sequence ID" value="MDT8902167.1"/>
    <property type="molecule type" value="Genomic_DNA"/>
</dbReference>
<evidence type="ECO:0000259" key="3">
    <source>
        <dbReference type="PROSITE" id="PS51866"/>
    </source>
</evidence>
<dbReference type="InterPro" id="IPR008995">
    <property type="entry name" value="Mo/tungstate-bd_C_term_dom"/>
</dbReference>
<feature type="domain" description="Mop" evidence="3">
    <location>
        <begin position="1"/>
        <end position="46"/>
    </location>
</feature>
<evidence type="ECO:0000256" key="1">
    <source>
        <dbReference type="ARBA" id="ARBA00022505"/>
    </source>
</evidence>
<evidence type="ECO:0000313" key="5">
    <source>
        <dbReference type="Proteomes" id="UP001254848"/>
    </source>
</evidence>
<dbReference type="Proteomes" id="UP001254848">
    <property type="component" value="Unassembled WGS sequence"/>
</dbReference>
<dbReference type="InterPro" id="IPR005116">
    <property type="entry name" value="Transp-assoc_OB_typ1"/>
</dbReference>
<proteinExistence type="predicted"/>
<gene>
    <name evidence="4" type="ORF">Q4T40_13000</name>
</gene>
<keyword evidence="1 2" id="KW-0500">Molybdenum</keyword>
<evidence type="ECO:0000313" key="4">
    <source>
        <dbReference type="EMBL" id="MDT8902167.1"/>
    </source>
</evidence>
<evidence type="ECO:0000256" key="2">
    <source>
        <dbReference type="PROSITE-ProRule" id="PRU01213"/>
    </source>
</evidence>
<organism evidence="4 5">
    <name type="scientific">Anaeroselena agilis</name>
    <dbReference type="NCBI Taxonomy" id="3063788"/>
    <lineage>
        <taxon>Bacteria</taxon>
        <taxon>Bacillati</taxon>
        <taxon>Bacillota</taxon>
        <taxon>Negativicutes</taxon>
        <taxon>Acetonemataceae</taxon>
        <taxon>Anaeroselena</taxon>
    </lineage>
</organism>
<dbReference type="Pfam" id="PF03459">
    <property type="entry name" value="TOBE"/>
    <property type="match status" value="1"/>
</dbReference>
<dbReference type="InterPro" id="IPR004606">
    <property type="entry name" value="Mop_domain"/>
</dbReference>
<protein>
    <submittedName>
        <fullName evidence="4">TOBE domain-containing protein</fullName>
    </submittedName>
</protein>
<dbReference type="Gene3D" id="2.40.50.100">
    <property type="match status" value="1"/>
</dbReference>
<sequence length="46" mass="4852">MAKVVMDCKGTELIAAITADSVDDLGIKVGDRVTALVKATEMMVIK</sequence>